<organism evidence="2 3">
    <name type="scientific">Paragonimus westermani</name>
    <dbReference type="NCBI Taxonomy" id="34504"/>
    <lineage>
        <taxon>Eukaryota</taxon>
        <taxon>Metazoa</taxon>
        <taxon>Spiralia</taxon>
        <taxon>Lophotrochozoa</taxon>
        <taxon>Platyhelminthes</taxon>
        <taxon>Trematoda</taxon>
        <taxon>Digenea</taxon>
        <taxon>Plagiorchiida</taxon>
        <taxon>Troglotremata</taxon>
        <taxon>Troglotrematidae</taxon>
        <taxon>Paragonimus</taxon>
    </lineage>
</organism>
<evidence type="ECO:0000259" key="1">
    <source>
        <dbReference type="PROSITE" id="PS50853"/>
    </source>
</evidence>
<reference evidence="2 3" key="1">
    <citation type="submission" date="2019-07" db="EMBL/GenBank/DDBJ databases">
        <title>Annotation for the trematode Paragonimus westermani.</title>
        <authorList>
            <person name="Choi Y.-J."/>
        </authorList>
    </citation>
    <scope>NUCLEOTIDE SEQUENCE [LARGE SCALE GENOMIC DNA]</scope>
    <source>
        <strain evidence="2">180907_Pwestermani</strain>
    </source>
</reference>
<dbReference type="EMBL" id="JTDF01010602">
    <property type="protein sequence ID" value="KAF8563813.1"/>
    <property type="molecule type" value="Genomic_DNA"/>
</dbReference>
<accession>A0A8T0D7J8</accession>
<dbReference type="Pfam" id="PF00041">
    <property type="entry name" value="fn3"/>
    <property type="match status" value="1"/>
</dbReference>
<dbReference type="CDD" id="cd00063">
    <property type="entry name" value="FN3"/>
    <property type="match status" value="1"/>
</dbReference>
<dbReference type="Gene3D" id="2.60.40.10">
    <property type="entry name" value="Immunoglobulins"/>
    <property type="match status" value="1"/>
</dbReference>
<dbReference type="OrthoDB" id="6266590at2759"/>
<evidence type="ECO:0000313" key="2">
    <source>
        <dbReference type="EMBL" id="KAF8563813.1"/>
    </source>
</evidence>
<dbReference type="PROSITE" id="PS50853">
    <property type="entry name" value="FN3"/>
    <property type="match status" value="1"/>
</dbReference>
<evidence type="ECO:0000313" key="3">
    <source>
        <dbReference type="Proteomes" id="UP000699462"/>
    </source>
</evidence>
<dbReference type="SUPFAM" id="SSF49265">
    <property type="entry name" value="Fibronectin type III"/>
    <property type="match status" value="1"/>
</dbReference>
<protein>
    <recommendedName>
        <fullName evidence="1">Fibronectin type-III domain-containing protein</fullName>
    </recommendedName>
</protein>
<dbReference type="Proteomes" id="UP000699462">
    <property type="component" value="Unassembled WGS sequence"/>
</dbReference>
<dbReference type="InterPro" id="IPR003961">
    <property type="entry name" value="FN3_dom"/>
</dbReference>
<dbReference type="InterPro" id="IPR013783">
    <property type="entry name" value="Ig-like_fold"/>
</dbReference>
<name>A0A8T0D7J8_9TREM</name>
<keyword evidence="3" id="KW-1185">Reference proteome</keyword>
<comment type="caution">
    <text evidence="2">The sequence shown here is derived from an EMBL/GenBank/DDBJ whole genome shotgun (WGS) entry which is preliminary data.</text>
</comment>
<sequence length="229" mass="25178">MSLTNGSIGLQISWQPPTRPHGELVGYLLHYTTNWTLPLAKWSRRRSPAYSVNTVLVGLSRGSIYFIQLRARNRHGNGPLSPIRLYRTPDASGQGGGEIPLGRAYYDALSIPKELISLDFPPSSTRSKLDPSIASQDAKLTDTMDTNSNTWDRDSDSLQFVTVSQQLHEDAILGQPTDCVAEELQRNQTPTRTASVSSNSCAGSFGTPTRFVVNPTYQTHAPTTRFPVS</sequence>
<dbReference type="AlphaFoldDB" id="A0A8T0D7J8"/>
<dbReference type="InterPro" id="IPR036116">
    <property type="entry name" value="FN3_sf"/>
</dbReference>
<feature type="domain" description="Fibronectin type-III" evidence="1">
    <location>
        <begin position="1"/>
        <end position="91"/>
    </location>
</feature>
<proteinExistence type="predicted"/>
<gene>
    <name evidence="2" type="ORF">P879_11711</name>
</gene>